<accession>K1PE64</accession>
<sequence>MPSFKEEIGTEIPCCIDANIDANEVHVYCNTLDDAKKVGRTITGLFQEETVDIEDLNSESLTLEKKVMEWKKEFSEMLDIEVTAKYIHMCGLRQIVEQILPKLKSFIQQNSRASSSTLNVKDEFDQAKDEHDDAALEGEIWFEKEEEVQCLKAKDFEKKIEEIKDRYQCSVNIKMENAYPLMKKQSKKWTWLFQSGQKVVLENAELKDVEANGSKCLISFLPETKQTIPAFLQNDIKMSIRCKRIFKGMYDHLVHVKIRTNKTSVFVNTDEPSRETIAIRIDKKSFTDEKVQVLVNTVGRDLNLKRGHVSNSILSAAGNEIQKEANAKFPNGLFRGQLLVTDAYNLRGKGILKAFFQEEKKYLNNPCQTPTAKLFSICPTGYFHGHFQCVDVVQMWTRPSALPWQIKPTAVQTAELVI</sequence>
<dbReference type="Gene3D" id="3.40.220.10">
    <property type="entry name" value="Leucine Aminopeptidase, subunit E, domain 1"/>
    <property type="match status" value="1"/>
</dbReference>
<gene>
    <name evidence="1" type="ORF">CGI_10002702</name>
</gene>
<dbReference type="InParanoid" id="K1PE64"/>
<dbReference type="HOGENOM" id="CLU_657649_0_0_1"/>
<proteinExistence type="predicted"/>
<dbReference type="AlphaFoldDB" id="K1PE64"/>
<organism evidence="1">
    <name type="scientific">Magallana gigas</name>
    <name type="common">Pacific oyster</name>
    <name type="synonym">Crassostrea gigas</name>
    <dbReference type="NCBI Taxonomy" id="29159"/>
    <lineage>
        <taxon>Eukaryota</taxon>
        <taxon>Metazoa</taxon>
        <taxon>Spiralia</taxon>
        <taxon>Lophotrochozoa</taxon>
        <taxon>Mollusca</taxon>
        <taxon>Bivalvia</taxon>
        <taxon>Autobranchia</taxon>
        <taxon>Pteriomorphia</taxon>
        <taxon>Ostreida</taxon>
        <taxon>Ostreoidea</taxon>
        <taxon>Ostreidae</taxon>
        <taxon>Magallana</taxon>
    </lineage>
</organism>
<protein>
    <submittedName>
        <fullName evidence="1">Uncharacterized protein</fullName>
    </submittedName>
</protein>
<dbReference type="EMBL" id="JH818000">
    <property type="protein sequence ID" value="EKC22172.1"/>
    <property type="molecule type" value="Genomic_DNA"/>
</dbReference>
<evidence type="ECO:0000313" key="1">
    <source>
        <dbReference type="EMBL" id="EKC22172.1"/>
    </source>
</evidence>
<dbReference type="InterPro" id="IPR043472">
    <property type="entry name" value="Macro_dom-like"/>
</dbReference>
<name>K1PE64_MAGGI</name>
<dbReference type="SUPFAM" id="SSF52949">
    <property type="entry name" value="Macro domain-like"/>
    <property type="match status" value="1"/>
</dbReference>
<reference evidence="1" key="1">
    <citation type="journal article" date="2012" name="Nature">
        <title>The oyster genome reveals stress adaptation and complexity of shell formation.</title>
        <authorList>
            <person name="Zhang G."/>
            <person name="Fang X."/>
            <person name="Guo X."/>
            <person name="Li L."/>
            <person name="Luo R."/>
            <person name="Xu F."/>
            <person name="Yang P."/>
            <person name="Zhang L."/>
            <person name="Wang X."/>
            <person name="Qi H."/>
            <person name="Xiong Z."/>
            <person name="Que H."/>
            <person name="Xie Y."/>
            <person name="Holland P.W."/>
            <person name="Paps J."/>
            <person name="Zhu Y."/>
            <person name="Wu F."/>
            <person name="Chen Y."/>
            <person name="Wang J."/>
            <person name="Peng C."/>
            <person name="Meng J."/>
            <person name="Yang L."/>
            <person name="Liu J."/>
            <person name="Wen B."/>
            <person name="Zhang N."/>
            <person name="Huang Z."/>
            <person name="Zhu Q."/>
            <person name="Feng Y."/>
            <person name="Mount A."/>
            <person name="Hedgecock D."/>
            <person name="Xu Z."/>
            <person name="Liu Y."/>
            <person name="Domazet-Loso T."/>
            <person name="Du Y."/>
            <person name="Sun X."/>
            <person name="Zhang S."/>
            <person name="Liu B."/>
            <person name="Cheng P."/>
            <person name="Jiang X."/>
            <person name="Li J."/>
            <person name="Fan D."/>
            <person name="Wang W."/>
            <person name="Fu W."/>
            <person name="Wang T."/>
            <person name="Wang B."/>
            <person name="Zhang J."/>
            <person name="Peng Z."/>
            <person name="Li Y."/>
            <person name="Li N."/>
            <person name="Wang J."/>
            <person name="Chen M."/>
            <person name="He Y."/>
            <person name="Tan F."/>
            <person name="Song X."/>
            <person name="Zheng Q."/>
            <person name="Huang R."/>
            <person name="Yang H."/>
            <person name="Du X."/>
            <person name="Chen L."/>
            <person name="Yang M."/>
            <person name="Gaffney P.M."/>
            <person name="Wang S."/>
            <person name="Luo L."/>
            <person name="She Z."/>
            <person name="Ming Y."/>
            <person name="Huang W."/>
            <person name="Zhang S."/>
            <person name="Huang B."/>
            <person name="Zhang Y."/>
            <person name="Qu T."/>
            <person name="Ni P."/>
            <person name="Miao G."/>
            <person name="Wang J."/>
            <person name="Wang Q."/>
            <person name="Steinberg C.E."/>
            <person name="Wang H."/>
            <person name="Li N."/>
            <person name="Qian L."/>
            <person name="Zhang G."/>
            <person name="Li Y."/>
            <person name="Yang H."/>
            <person name="Liu X."/>
            <person name="Wang J."/>
            <person name="Yin Y."/>
            <person name="Wang J."/>
        </authorList>
    </citation>
    <scope>NUCLEOTIDE SEQUENCE [LARGE SCALE GENOMIC DNA]</scope>
    <source>
        <strain evidence="1">05x7-T-G4-1.051#20</strain>
    </source>
</reference>